<dbReference type="AlphaFoldDB" id="A0A0F9VP99"/>
<name>A0A0F9VP99_9ZZZZ</name>
<accession>A0A0F9VP99</accession>
<proteinExistence type="predicted"/>
<comment type="caution">
    <text evidence="1">The sequence shown here is derived from an EMBL/GenBank/DDBJ whole genome shotgun (WGS) entry which is preliminary data.</text>
</comment>
<protein>
    <submittedName>
        <fullName evidence="1">Uncharacterized protein</fullName>
    </submittedName>
</protein>
<evidence type="ECO:0000313" key="1">
    <source>
        <dbReference type="EMBL" id="KKN75276.1"/>
    </source>
</evidence>
<organism evidence="1">
    <name type="scientific">marine sediment metagenome</name>
    <dbReference type="NCBI Taxonomy" id="412755"/>
    <lineage>
        <taxon>unclassified sequences</taxon>
        <taxon>metagenomes</taxon>
        <taxon>ecological metagenomes</taxon>
    </lineage>
</organism>
<sequence length="340" mass="34239">MADNITLDSGTGGATLAADDITSVWYQIIKLAFGALDTATLVTTSAGLPVDIRASNATVTVDLAGNNDVTIDASSIVLAEDVAHSTGDAGVQMLAVRKATPADLSGADGDYEPLQLDNGRLWTSTTIDAALPSGTNAIGKLAANSGVDIGDVDIIGSALTALQLIDNPVAVLGTATYTETSSSGMIVGAVRNDALAALAGTDNEIAPLQVDEDGGLWTHPAAGPAGGCKGFFSNDLDQTEEDIATAACTVYGIYAWNATAAPLWLQIFNTNTVTVGTTAPTFNFIIPGNADSDGAGVVIPIPVQGLAFSTALTMAITTGVGTNNGAPGANDAGVFVTYQD</sequence>
<reference evidence="1" key="1">
    <citation type="journal article" date="2015" name="Nature">
        <title>Complex archaea that bridge the gap between prokaryotes and eukaryotes.</title>
        <authorList>
            <person name="Spang A."/>
            <person name="Saw J.H."/>
            <person name="Jorgensen S.L."/>
            <person name="Zaremba-Niedzwiedzka K."/>
            <person name="Martijn J."/>
            <person name="Lind A.E."/>
            <person name="van Eijk R."/>
            <person name="Schleper C."/>
            <person name="Guy L."/>
            <person name="Ettema T.J."/>
        </authorList>
    </citation>
    <scope>NUCLEOTIDE SEQUENCE</scope>
</reference>
<gene>
    <name evidence="1" type="ORF">LCGC14_0382750</name>
</gene>
<dbReference type="EMBL" id="LAZR01000313">
    <property type="protein sequence ID" value="KKN75276.1"/>
    <property type="molecule type" value="Genomic_DNA"/>
</dbReference>